<accession>A0ABN5ZYP4</accession>
<protein>
    <submittedName>
        <fullName evidence="1">Monooxygenase</fullName>
    </submittedName>
</protein>
<dbReference type="Gene3D" id="3.50.50.60">
    <property type="entry name" value="FAD/NAD(P)-binding domain"/>
    <property type="match status" value="3"/>
</dbReference>
<dbReference type="InterPro" id="IPR036188">
    <property type="entry name" value="FAD/NAD-bd_sf"/>
</dbReference>
<keyword evidence="1" id="KW-0560">Oxidoreductase</keyword>
<dbReference type="PANTHER" id="PTHR42877">
    <property type="entry name" value="L-ORNITHINE N(5)-MONOOXYGENASE-RELATED"/>
    <property type="match status" value="1"/>
</dbReference>
<dbReference type="Proteomes" id="UP000466831">
    <property type="component" value="Chromosome"/>
</dbReference>
<proteinExistence type="predicted"/>
<dbReference type="PANTHER" id="PTHR42877:SF4">
    <property type="entry name" value="FAD_NAD(P)-BINDING DOMAIN-CONTAINING PROTEIN-RELATED"/>
    <property type="match status" value="1"/>
</dbReference>
<dbReference type="InterPro" id="IPR051209">
    <property type="entry name" value="FAD-bind_Monooxygenase_sf"/>
</dbReference>
<dbReference type="PRINTS" id="PR00411">
    <property type="entry name" value="PNDRDTASEI"/>
</dbReference>
<name>A0ABN5ZYP4_9MYCO</name>
<dbReference type="EMBL" id="AP022584">
    <property type="protein sequence ID" value="BBY12541.1"/>
    <property type="molecule type" value="Genomic_DNA"/>
</dbReference>
<evidence type="ECO:0000313" key="2">
    <source>
        <dbReference type="Proteomes" id="UP000466831"/>
    </source>
</evidence>
<evidence type="ECO:0000313" key="1">
    <source>
        <dbReference type="EMBL" id="BBY12541.1"/>
    </source>
</evidence>
<dbReference type="SUPFAM" id="SSF51905">
    <property type="entry name" value="FAD/NAD(P)-binding domain"/>
    <property type="match status" value="1"/>
</dbReference>
<dbReference type="GO" id="GO:0004497">
    <property type="term" value="F:monooxygenase activity"/>
    <property type="evidence" value="ECO:0007669"/>
    <property type="project" value="UniProtKB-KW"/>
</dbReference>
<organism evidence="1 2">
    <name type="scientific">Mycobacterium marseillense</name>
    <dbReference type="NCBI Taxonomy" id="701042"/>
    <lineage>
        <taxon>Bacteria</taxon>
        <taxon>Bacillati</taxon>
        <taxon>Actinomycetota</taxon>
        <taxon>Actinomycetes</taxon>
        <taxon>Mycobacteriales</taxon>
        <taxon>Mycobacteriaceae</taxon>
        <taxon>Mycobacterium</taxon>
        <taxon>Mycobacterium avium complex (MAC)</taxon>
    </lineage>
</organism>
<gene>
    <name evidence="1" type="ORF">MMARJ_32810</name>
</gene>
<keyword evidence="1" id="KW-0503">Monooxygenase</keyword>
<dbReference type="PRINTS" id="PR00368">
    <property type="entry name" value="FADPNR"/>
</dbReference>
<dbReference type="Pfam" id="PF13738">
    <property type="entry name" value="Pyr_redox_3"/>
    <property type="match status" value="1"/>
</dbReference>
<keyword evidence="2" id="KW-1185">Reference proteome</keyword>
<reference evidence="1 2" key="1">
    <citation type="journal article" date="2019" name="Emerg. Microbes Infect.">
        <title>Comprehensive subspecies identification of 175 nontuberculous mycobacteria species based on 7547 genomic profiles.</title>
        <authorList>
            <person name="Matsumoto Y."/>
            <person name="Kinjo T."/>
            <person name="Motooka D."/>
            <person name="Nabeya D."/>
            <person name="Jung N."/>
            <person name="Uechi K."/>
            <person name="Horii T."/>
            <person name="Iida T."/>
            <person name="Fujita J."/>
            <person name="Nakamura S."/>
        </authorList>
    </citation>
    <scope>NUCLEOTIDE SEQUENCE [LARGE SCALE GENOMIC DNA]</scope>
    <source>
        <strain evidence="1 2">JCM 17324</strain>
    </source>
</reference>
<dbReference type="RefSeq" id="WP_139799189.1">
    <property type="nucleotide sequence ID" value="NZ_AP022584.1"/>
</dbReference>
<sequence length="654" mass="73535">MVENLANGATDGLASHDGVRADLERALQEANVPVLVAVLVHLTGDRRWLTAPYIFDQDAVQRDEASGGLAPEHVSEIRCAALNVLMERRRNGLDWSGRDEQLDSDLFVEVMSACVAEAVPAEYEAMVREEIGLSERAVNWRLKPSPTDRSDFRVLIIGAGVSGLCAAIQLRQLGVPYTILEKNPSVGGTWYENTYPGCRVDVPNHFYSYSFEPNPQWPHHYSERDELFAYLTACATKYGVNPNIRFNHEVTSAHFDVRRQRWTVEVSTPEDLCIQFESNVLITAVGQLNRPLIPALKGLENFTGPVFHSATWRHDVDLSGKSVAVLGTGASSMQFAPAVATTAAATTIFQRSPQWVVPNPLYKRKVSEEIKWLLKHIPAYAGWYRFALLWRVCDGLWPALQVDPEWDDNGRTINAHNERVRRRLTAYIEQKLADRPDLLEKALPRYPPYSKRIIVDNDWFEMLKKPSVALVTESISHVAPDAIVTSDGTPYPVDVIICGTGFAATKLLWPMSITGSSGEKLHEVWNGDDARAYLGMAVPGFPNLFFLYGPNTNLGHGGSIIFHAECQARYIAQCVREMVEGGHGTMECRTELFDDYQNRLDAALDTMIWSQVEVGSWYRNSGRRVVTNSPWRLVDYWSMTRELNGDDWMFEPSN</sequence>